<protein>
    <submittedName>
        <fullName evidence="2">Uncharacterized protein</fullName>
    </submittedName>
</protein>
<dbReference type="EMBL" id="CAUYUJ010018058">
    <property type="protein sequence ID" value="CAK0880268.1"/>
    <property type="molecule type" value="Genomic_DNA"/>
</dbReference>
<gene>
    <name evidence="2" type="ORF">PCOR1329_LOCUS63471</name>
</gene>
<organism evidence="2 3">
    <name type="scientific">Prorocentrum cordatum</name>
    <dbReference type="NCBI Taxonomy" id="2364126"/>
    <lineage>
        <taxon>Eukaryota</taxon>
        <taxon>Sar</taxon>
        <taxon>Alveolata</taxon>
        <taxon>Dinophyceae</taxon>
        <taxon>Prorocentrales</taxon>
        <taxon>Prorocentraceae</taxon>
        <taxon>Prorocentrum</taxon>
    </lineage>
</organism>
<evidence type="ECO:0000313" key="2">
    <source>
        <dbReference type="EMBL" id="CAK0880268.1"/>
    </source>
</evidence>
<keyword evidence="1" id="KW-1133">Transmembrane helix</keyword>
<comment type="caution">
    <text evidence="2">The sequence shown here is derived from an EMBL/GenBank/DDBJ whole genome shotgun (WGS) entry which is preliminary data.</text>
</comment>
<evidence type="ECO:0000256" key="1">
    <source>
        <dbReference type="SAM" id="Phobius"/>
    </source>
</evidence>
<name>A0ABN9W5N9_9DINO</name>
<keyword evidence="1" id="KW-0812">Transmembrane</keyword>
<reference evidence="2" key="1">
    <citation type="submission" date="2023-10" db="EMBL/GenBank/DDBJ databases">
        <authorList>
            <person name="Chen Y."/>
            <person name="Shah S."/>
            <person name="Dougan E. K."/>
            <person name="Thang M."/>
            <person name="Chan C."/>
        </authorList>
    </citation>
    <scope>NUCLEOTIDE SEQUENCE [LARGE SCALE GENOMIC DNA]</scope>
</reference>
<sequence>METAGEVRTAVLEQDQVAEVVCLEQADRKGLDRLVGVTVPLVRVPVPPAQARAVQGRRGAAAERAPGGDGQLVDAAWQGFVVVMFPLVAVWGLVCSVWMHLQPSRGKW</sequence>
<keyword evidence="3" id="KW-1185">Reference proteome</keyword>
<proteinExistence type="predicted"/>
<dbReference type="Proteomes" id="UP001189429">
    <property type="component" value="Unassembled WGS sequence"/>
</dbReference>
<feature type="transmembrane region" description="Helical" evidence="1">
    <location>
        <begin position="76"/>
        <end position="101"/>
    </location>
</feature>
<evidence type="ECO:0000313" key="3">
    <source>
        <dbReference type="Proteomes" id="UP001189429"/>
    </source>
</evidence>
<accession>A0ABN9W5N9</accession>
<keyword evidence="1" id="KW-0472">Membrane</keyword>